<keyword evidence="1" id="KW-0472">Membrane</keyword>
<reference evidence="3" key="1">
    <citation type="submission" date="2020-02" db="EMBL/GenBank/DDBJ databases">
        <authorList>
            <person name="Meier V. D."/>
        </authorList>
    </citation>
    <scope>NUCLEOTIDE SEQUENCE</scope>
    <source>
        <strain evidence="3">AVDCRST_MAG89</strain>
    </source>
</reference>
<gene>
    <name evidence="3" type="ORF">AVDCRST_MAG89-5386</name>
</gene>
<organism evidence="3">
    <name type="scientific">uncultured Gemmatimonadota bacterium</name>
    <dbReference type="NCBI Taxonomy" id="203437"/>
    <lineage>
        <taxon>Bacteria</taxon>
        <taxon>Pseudomonadati</taxon>
        <taxon>Gemmatimonadota</taxon>
        <taxon>environmental samples</taxon>
    </lineage>
</organism>
<keyword evidence="1" id="KW-1133">Transmembrane helix</keyword>
<evidence type="ECO:0000259" key="2">
    <source>
        <dbReference type="Pfam" id="PF11329"/>
    </source>
</evidence>
<accession>A0A6J4N8Z1</accession>
<feature type="transmembrane region" description="Helical" evidence="1">
    <location>
        <begin position="36"/>
        <end position="56"/>
    </location>
</feature>
<dbReference type="AlphaFoldDB" id="A0A6J4N8Z1"/>
<dbReference type="Gene3D" id="1.50.10.140">
    <property type="match status" value="1"/>
</dbReference>
<keyword evidence="1" id="KW-0812">Transmembrane</keyword>
<dbReference type="Pfam" id="PF11329">
    <property type="entry name" value="DUF3131"/>
    <property type="match status" value="1"/>
</dbReference>
<protein>
    <recommendedName>
        <fullName evidence="2">DUF3131 domain-containing protein</fullName>
    </recommendedName>
</protein>
<dbReference type="InterPro" id="IPR021478">
    <property type="entry name" value="DUF3131"/>
</dbReference>
<name>A0A6J4N8Z1_9BACT</name>
<feature type="domain" description="DUF3131" evidence="2">
    <location>
        <begin position="98"/>
        <end position="461"/>
    </location>
</feature>
<sequence>MHPFRARARTGLCVRAPDRIHPAPTMKSRLVQNPTMFATALMLGVGGWLMLVSPGAGPETATNNPHTEPRAVKAAQARPLPRFRADSLPGERAAFLTAARSAWAYADREYQPATGLINSVAAYPYATVWDMASGLAALYCANRLGLLADDEYDRRMRRALQTLTRVRLYDGIAFSKNYSTRTGSIAGRDDRDRSATQRGTGWSTTDIGRMLVWLHVIRTNQPRYAAQVDSIVGRINMERLVRDGYLWGTTLTPRGRQLSYTEGRIPYEQYAASGFAVFGQRAERALDWKLNALPIAVMGVPLVADRRGHDHLTSEPFVLMGLELGWTPELRELAVRMLEVQQERHRRTKTVTIVSEDALPRPPSYFYYYNVNLQGKAFVVSVQGATTPSRTPRWVSAKAAWAWHALLPSEYTRTAVETVANARRATGWSSGVYEETGRSTGSENLNTAAVILEAALFRETGRPLAEPAQPIRSSALSPGTR</sequence>
<evidence type="ECO:0000256" key="1">
    <source>
        <dbReference type="SAM" id="Phobius"/>
    </source>
</evidence>
<evidence type="ECO:0000313" key="3">
    <source>
        <dbReference type="EMBL" id="CAA9380959.1"/>
    </source>
</evidence>
<proteinExistence type="predicted"/>
<dbReference type="EMBL" id="CADCTV010001126">
    <property type="protein sequence ID" value="CAA9380959.1"/>
    <property type="molecule type" value="Genomic_DNA"/>
</dbReference>